<accession>E8T316</accession>
<evidence type="ECO:0000313" key="2">
    <source>
        <dbReference type="Proteomes" id="UP000006362"/>
    </source>
</evidence>
<evidence type="ECO:0000313" key="1">
    <source>
        <dbReference type="EMBL" id="ADU96021.1"/>
    </source>
</evidence>
<name>E8T316_THEA1</name>
<dbReference type="AlphaFoldDB" id="E8T316"/>
<proteinExistence type="predicted"/>
<dbReference type="STRING" id="648996.Theam_0047"/>
<dbReference type="HOGENOM" id="CLU_2604869_0_0_0"/>
<protein>
    <recommendedName>
        <fullName evidence="3">Ner winged helix-turn-helix DNA-binding domain-containing protein</fullName>
    </recommendedName>
</protein>
<sequence>MIAKTSTRRYFGKNKAKRIKRIILQKYPTLKALAQELEVNPNTLRGVVNGTVFSRRIARLIEERVGEKLFPYTQAGGEK</sequence>
<keyword evidence="2" id="KW-1185">Reference proteome</keyword>
<organism evidence="1 2">
    <name type="scientific">Thermovibrio ammonificans (strain DSM 15698 / JCM 12110 / HB-1)</name>
    <dbReference type="NCBI Taxonomy" id="648996"/>
    <lineage>
        <taxon>Bacteria</taxon>
        <taxon>Pseudomonadati</taxon>
        <taxon>Aquificota</taxon>
        <taxon>Aquificia</taxon>
        <taxon>Desulfurobacteriales</taxon>
        <taxon>Desulfurobacteriaceae</taxon>
        <taxon>Thermovibrio</taxon>
    </lineage>
</organism>
<evidence type="ECO:0008006" key="3">
    <source>
        <dbReference type="Google" id="ProtNLM"/>
    </source>
</evidence>
<dbReference type="KEGG" id="tam:Theam_0047"/>
<dbReference type="RefSeq" id="WP_013536807.1">
    <property type="nucleotide sequence ID" value="NC_014926.1"/>
</dbReference>
<gene>
    <name evidence="1" type="ordered locus">Theam_0047</name>
</gene>
<reference evidence="1" key="1">
    <citation type="submission" date="2011-01" db="EMBL/GenBank/DDBJ databases">
        <title>Complete sequence of chromosome of Thermovibrio ammonificans HB-1.</title>
        <authorList>
            <consortium name="US DOE Joint Genome Institute"/>
            <person name="Lucas S."/>
            <person name="Copeland A."/>
            <person name="Lapidus A."/>
            <person name="Cheng J.-F."/>
            <person name="Goodwin L."/>
            <person name="Pitluck S."/>
            <person name="Davenport K."/>
            <person name="Detter J.C."/>
            <person name="Han C."/>
            <person name="Tapia R."/>
            <person name="Land M."/>
            <person name="Hauser L."/>
            <person name="Kyrpides N."/>
            <person name="Ivanova N."/>
            <person name="Ovchinnikova G."/>
            <person name="Vetriani C."/>
            <person name="Woyke T."/>
        </authorList>
    </citation>
    <scope>NUCLEOTIDE SEQUENCE [LARGE SCALE GENOMIC DNA]</scope>
    <source>
        <strain evidence="1">HB-1</strain>
    </source>
</reference>
<dbReference type="Proteomes" id="UP000006362">
    <property type="component" value="Chromosome"/>
</dbReference>
<dbReference type="EMBL" id="CP002444">
    <property type="protein sequence ID" value="ADU96021.1"/>
    <property type="molecule type" value="Genomic_DNA"/>
</dbReference>